<evidence type="ECO:0000256" key="9">
    <source>
        <dbReference type="SAM" id="Phobius"/>
    </source>
</evidence>
<feature type="transmembrane region" description="Helical" evidence="9">
    <location>
        <begin position="306"/>
        <end position="336"/>
    </location>
</feature>
<dbReference type="PANTHER" id="PTHR31686">
    <property type="match status" value="1"/>
</dbReference>
<dbReference type="GO" id="GO:0005886">
    <property type="term" value="C:plasma membrane"/>
    <property type="evidence" value="ECO:0007669"/>
    <property type="project" value="UniProtKB-SubCell"/>
</dbReference>
<dbReference type="GO" id="GO:0000319">
    <property type="term" value="F:sulfite transmembrane transporter activity"/>
    <property type="evidence" value="ECO:0007669"/>
    <property type="project" value="TreeGrafter"/>
</dbReference>
<dbReference type="Proteomes" id="UP000515788">
    <property type="component" value="Chromosome 1"/>
</dbReference>
<evidence type="ECO:0000256" key="8">
    <source>
        <dbReference type="SAM" id="MobiDB-lite"/>
    </source>
</evidence>
<dbReference type="InterPro" id="IPR051629">
    <property type="entry name" value="Sulfite_efflux_TDT"/>
</dbReference>
<evidence type="ECO:0008006" key="12">
    <source>
        <dbReference type="Google" id="ProtNLM"/>
    </source>
</evidence>
<keyword evidence="7 9" id="KW-0472">Membrane</keyword>
<dbReference type="Gene3D" id="1.50.10.150">
    <property type="entry name" value="Voltage-dependent anion channel"/>
    <property type="match status" value="1"/>
</dbReference>
<feature type="transmembrane region" description="Helical" evidence="9">
    <location>
        <begin position="211"/>
        <end position="240"/>
    </location>
</feature>
<evidence type="ECO:0000256" key="3">
    <source>
        <dbReference type="ARBA" id="ARBA00022448"/>
    </source>
</evidence>
<feature type="transmembrane region" description="Helical" evidence="9">
    <location>
        <begin position="48"/>
        <end position="71"/>
    </location>
</feature>
<protein>
    <recommendedName>
        <fullName evidence="12">Sulfite efflux pump SSU1</fullName>
    </recommendedName>
</protein>
<organism evidence="10 11">
    <name type="scientific">Torulaspora globosa</name>
    <dbReference type="NCBI Taxonomy" id="48254"/>
    <lineage>
        <taxon>Eukaryota</taxon>
        <taxon>Fungi</taxon>
        <taxon>Dikarya</taxon>
        <taxon>Ascomycota</taxon>
        <taxon>Saccharomycotina</taxon>
        <taxon>Saccharomycetes</taxon>
        <taxon>Saccharomycetales</taxon>
        <taxon>Saccharomycetaceae</taxon>
        <taxon>Torulaspora</taxon>
    </lineage>
</organism>
<dbReference type="Pfam" id="PF03595">
    <property type="entry name" value="SLAC1"/>
    <property type="match status" value="1"/>
</dbReference>
<feature type="region of interest" description="Disordered" evidence="8">
    <location>
        <begin position="434"/>
        <end position="453"/>
    </location>
</feature>
<comment type="subcellular location">
    <subcellularLocation>
        <location evidence="1">Cell membrane</location>
        <topology evidence="1">Multi-pass membrane protein</topology>
    </subcellularLocation>
</comment>
<dbReference type="RefSeq" id="XP_037137528.1">
    <property type="nucleotide sequence ID" value="XM_037281633.1"/>
</dbReference>
<comment type="similarity">
    <text evidence="2">Belongs to the tellurite-resistance/dicarboxylate transporter (TDT) family.</text>
</comment>
<name>A0A7G3ZBG7_9SACH</name>
<feature type="transmembrane region" description="Helical" evidence="9">
    <location>
        <begin position="357"/>
        <end position="379"/>
    </location>
</feature>
<feature type="compositionally biased region" description="Basic and acidic residues" evidence="8">
    <location>
        <begin position="440"/>
        <end position="453"/>
    </location>
</feature>
<keyword evidence="6 9" id="KW-1133">Transmembrane helix</keyword>
<reference evidence="10 11" key="1">
    <citation type="submission" date="2020-06" db="EMBL/GenBank/DDBJ databases">
        <title>The yeast mating-type switching endonuclease HO is a domesticated member of an unorthodox homing genetic element family.</title>
        <authorList>
            <person name="Coughlan A.Y."/>
            <person name="Lombardi L."/>
            <person name="Braun-Galleani S."/>
            <person name="Martos A.R."/>
            <person name="Galeote V."/>
            <person name="Bigey F."/>
            <person name="Dequin S."/>
            <person name="Byrne K.P."/>
            <person name="Wolfe K.H."/>
        </authorList>
    </citation>
    <scope>NUCLEOTIDE SEQUENCE [LARGE SCALE GENOMIC DNA]</scope>
    <source>
        <strain evidence="10 11">CBS764</strain>
    </source>
</reference>
<keyword evidence="5 9" id="KW-0812">Transmembrane</keyword>
<evidence type="ECO:0000256" key="5">
    <source>
        <dbReference type="ARBA" id="ARBA00022692"/>
    </source>
</evidence>
<keyword evidence="3" id="KW-0813">Transport</keyword>
<keyword evidence="4" id="KW-1003">Cell membrane</keyword>
<evidence type="ECO:0000256" key="4">
    <source>
        <dbReference type="ARBA" id="ARBA00022475"/>
    </source>
</evidence>
<keyword evidence="11" id="KW-1185">Reference proteome</keyword>
<evidence type="ECO:0000256" key="6">
    <source>
        <dbReference type="ARBA" id="ARBA00022989"/>
    </source>
</evidence>
<feature type="transmembrane region" description="Helical" evidence="9">
    <location>
        <begin position="131"/>
        <end position="151"/>
    </location>
</feature>
<evidence type="ECO:0000313" key="10">
    <source>
        <dbReference type="EMBL" id="QLL30853.1"/>
    </source>
</evidence>
<feature type="transmembrane region" description="Helical" evidence="9">
    <location>
        <begin position="391"/>
        <end position="416"/>
    </location>
</feature>
<evidence type="ECO:0000256" key="1">
    <source>
        <dbReference type="ARBA" id="ARBA00004651"/>
    </source>
</evidence>
<dbReference type="InterPro" id="IPR038665">
    <property type="entry name" value="Voltage-dep_anion_channel_sf"/>
</dbReference>
<gene>
    <name evidence="10" type="ORF">HG536_0A06680</name>
</gene>
<dbReference type="GeneID" id="59323950"/>
<dbReference type="KEGG" id="tgb:HG536_0A06680"/>
<evidence type="ECO:0000256" key="2">
    <source>
        <dbReference type="ARBA" id="ARBA00008566"/>
    </source>
</evidence>
<feature type="transmembrane region" description="Helical" evidence="9">
    <location>
        <begin position="179"/>
        <end position="199"/>
    </location>
</feature>
<feature type="transmembrane region" description="Helical" evidence="9">
    <location>
        <begin position="91"/>
        <end position="111"/>
    </location>
</feature>
<evidence type="ECO:0000256" key="7">
    <source>
        <dbReference type="ARBA" id="ARBA00023136"/>
    </source>
</evidence>
<sequence length="453" mass="51589">MEDSLFTRLTGCFEPFFYVMVMATGISSNLMHDFPYEARWLRYCSYPMFALACLLFIGLQILQMLHMFRFVRERSLGEYFKQYFRNPSNNVFWGTYSMGLITIVNYIATLAQDEVKNPVVSKRMMKMAYVLWWYDVATSLIGAWGISFLLWQRFPKRKHKKGHLAVPNAHVSTEGLKSVLVLLVVPLVVAASSSSYFTMTDLFGEIYSRKTQLTILVITALIWLHAVIFVFIIITIFFWSLYVNKIPPMGQVFSLFLLLGPMGQASYGIVLLTEDVRLYVAKYYSASATNTQQDILLVAVPWCVKIIGLLLALALLAMGYFFTIIGFAGVASYYRTTTEEEHNGEIRVKRIYHFHKGWFAMTFPMGTMSLGSAGIWHHYNQVVPMSAFRVIGTIYAVICILWTLVCLVGICCTGIIPELTCMFKHITSRDSVSEVSTDTSKGKQPEKSEVYSC</sequence>
<dbReference type="AlphaFoldDB" id="A0A7G3ZBG7"/>
<dbReference type="PANTHER" id="PTHR31686:SF1">
    <property type="entry name" value="SULFITE EFFLUX PUMP SSU1"/>
    <property type="match status" value="1"/>
</dbReference>
<feature type="transmembrane region" description="Helical" evidence="9">
    <location>
        <begin position="12"/>
        <end position="28"/>
    </location>
</feature>
<feature type="transmembrane region" description="Helical" evidence="9">
    <location>
        <begin position="252"/>
        <end position="272"/>
    </location>
</feature>
<dbReference type="OrthoDB" id="1099at2759"/>
<proteinExistence type="inferred from homology"/>
<dbReference type="EMBL" id="CP059246">
    <property type="protein sequence ID" value="QLL30853.1"/>
    <property type="molecule type" value="Genomic_DNA"/>
</dbReference>
<dbReference type="InterPro" id="IPR004695">
    <property type="entry name" value="SLAC1/Mae1/Ssu1/TehA"/>
</dbReference>
<evidence type="ECO:0000313" key="11">
    <source>
        <dbReference type="Proteomes" id="UP000515788"/>
    </source>
</evidence>
<accession>A0A7G3ZBG7</accession>